<organism evidence="3 4">
    <name type="scientific">Chryseobacterium zhengzhouense</name>
    <dbReference type="NCBI Taxonomy" id="1636086"/>
    <lineage>
        <taxon>Bacteria</taxon>
        <taxon>Pseudomonadati</taxon>
        <taxon>Bacteroidota</taxon>
        <taxon>Flavobacteriia</taxon>
        <taxon>Flavobacteriales</taxon>
        <taxon>Weeksellaceae</taxon>
        <taxon>Chryseobacterium group</taxon>
        <taxon>Chryseobacterium</taxon>
    </lineage>
</organism>
<reference evidence="4" key="1">
    <citation type="journal article" date="2019" name="Int. J. Syst. Evol. Microbiol.">
        <title>The Global Catalogue of Microorganisms (GCM) 10K type strain sequencing project: providing services to taxonomists for standard genome sequencing and annotation.</title>
        <authorList>
            <consortium name="The Broad Institute Genomics Platform"/>
            <consortium name="The Broad Institute Genome Sequencing Center for Infectious Disease"/>
            <person name="Wu L."/>
            <person name="Ma J."/>
        </authorList>
    </citation>
    <scope>NUCLEOTIDE SEQUENCE [LARGE SCALE GENOMIC DNA]</scope>
    <source>
        <strain evidence="4">CCUG 54781</strain>
    </source>
</reference>
<feature type="signal peptide" evidence="2">
    <location>
        <begin position="1"/>
        <end position="21"/>
    </location>
</feature>
<dbReference type="RefSeq" id="WP_378171716.1">
    <property type="nucleotide sequence ID" value="NZ_JBHTCR010000001.1"/>
</dbReference>
<evidence type="ECO:0000256" key="1">
    <source>
        <dbReference type="SAM" id="MobiDB-lite"/>
    </source>
</evidence>
<dbReference type="PROSITE" id="PS51257">
    <property type="entry name" value="PROKAR_LIPOPROTEIN"/>
    <property type="match status" value="1"/>
</dbReference>
<evidence type="ECO:0008006" key="5">
    <source>
        <dbReference type="Google" id="ProtNLM"/>
    </source>
</evidence>
<accession>A0ABW2LUE7</accession>
<evidence type="ECO:0000313" key="3">
    <source>
        <dbReference type="EMBL" id="MFC7345140.1"/>
    </source>
</evidence>
<comment type="caution">
    <text evidence="3">The sequence shown here is derived from an EMBL/GenBank/DDBJ whole genome shotgun (WGS) entry which is preliminary data.</text>
</comment>
<name>A0ABW2LUE7_9FLAO</name>
<feature type="region of interest" description="Disordered" evidence="1">
    <location>
        <begin position="20"/>
        <end position="67"/>
    </location>
</feature>
<evidence type="ECO:0000256" key="2">
    <source>
        <dbReference type="SAM" id="SignalP"/>
    </source>
</evidence>
<proteinExistence type="predicted"/>
<sequence length="67" mass="7056">MKKSVLILLMGLIVLSCSKKGSETQTDTADTIAPGTVPVQPDTMSNPVIPEDSPVTTIPEDSAQTTR</sequence>
<keyword evidence="4" id="KW-1185">Reference proteome</keyword>
<protein>
    <recommendedName>
        <fullName evidence="5">Cytochrome C551</fullName>
    </recommendedName>
</protein>
<dbReference type="EMBL" id="JBHTCR010000001">
    <property type="protein sequence ID" value="MFC7345140.1"/>
    <property type="molecule type" value="Genomic_DNA"/>
</dbReference>
<evidence type="ECO:0000313" key="4">
    <source>
        <dbReference type="Proteomes" id="UP001596550"/>
    </source>
</evidence>
<keyword evidence="2" id="KW-0732">Signal</keyword>
<dbReference type="Proteomes" id="UP001596550">
    <property type="component" value="Unassembled WGS sequence"/>
</dbReference>
<feature type="chain" id="PRO_5046872388" description="Cytochrome C551" evidence="2">
    <location>
        <begin position="22"/>
        <end position="67"/>
    </location>
</feature>
<gene>
    <name evidence="3" type="ORF">ACFQO9_00235</name>
</gene>